<reference evidence="3" key="1">
    <citation type="submission" date="2022-08" db="EMBL/GenBank/DDBJ databases">
        <authorList>
            <consortium name="DOE Joint Genome Institute"/>
            <person name="Min B."/>
            <person name="Riley R."/>
            <person name="Sierra-Patev S."/>
            <person name="Naranjo-Ortiz M."/>
            <person name="Looney B."/>
            <person name="Konkel Z."/>
            <person name="Slot J.C."/>
            <person name="Sakamoto Y."/>
            <person name="Steenwyk J.L."/>
            <person name="Rokas A."/>
            <person name="Carro J."/>
            <person name="Camarero S."/>
            <person name="Ferreira P."/>
            <person name="Molpeceres G."/>
            <person name="Ruiz-Duenas F.J."/>
            <person name="Serrano A."/>
            <person name="Henrissat B."/>
            <person name="Drula E."/>
            <person name="Hughes K.W."/>
            <person name="Mata J.L."/>
            <person name="Ishikawa N.K."/>
            <person name="Vargas-Isla R."/>
            <person name="Ushijima S."/>
            <person name="Smith C.A."/>
            <person name="Ahrendt S."/>
            <person name="Andreopoulos W."/>
            <person name="He G."/>
            <person name="Labutti K."/>
            <person name="Lipzen A."/>
            <person name="Ng V."/>
            <person name="Sandor L."/>
            <person name="Barry K."/>
            <person name="Martinez A.T."/>
            <person name="Xiao Y."/>
            <person name="Gibbons J.G."/>
            <person name="Terashima K."/>
            <person name="Hibbett D.S."/>
            <person name="Grigoriev I.V."/>
        </authorList>
    </citation>
    <scope>NUCLEOTIDE SEQUENCE</scope>
    <source>
        <strain evidence="3">TFB9207</strain>
    </source>
</reference>
<keyword evidence="2" id="KW-1133">Transmembrane helix</keyword>
<feature type="transmembrane region" description="Helical" evidence="2">
    <location>
        <begin position="107"/>
        <end position="132"/>
    </location>
</feature>
<evidence type="ECO:0000256" key="2">
    <source>
        <dbReference type="SAM" id="Phobius"/>
    </source>
</evidence>
<gene>
    <name evidence="3" type="ORF">F5878DRAFT_633381</name>
</gene>
<feature type="compositionally biased region" description="Polar residues" evidence="1">
    <location>
        <begin position="73"/>
        <end position="93"/>
    </location>
</feature>
<sequence>MSSSPQVTSDTDSRSKEPFSPWLGLSLGIATVVATLAIPSALYLRRSRTTKLPTRRIAPHRRTTGTSLRPLIPSQTKLGSSNDTQQTSKSVHPSKTELVEHSNFNTALYTAGAFGIATLLVSSGAVLGVYAVKTMLDVHDTQEFSQKMRRFVLTRMPILSSRIHRVMENGDDDDYLEDPTTWRWEDAEKRLKNAFEQDGIAAWAEVALKEMRAEERAERLKRKGLDQADE</sequence>
<feature type="region of interest" description="Disordered" evidence="1">
    <location>
        <begin position="53"/>
        <end position="95"/>
    </location>
</feature>
<keyword evidence="2" id="KW-0812">Transmembrane</keyword>
<feature type="transmembrane region" description="Helical" evidence="2">
    <location>
        <begin position="22"/>
        <end position="44"/>
    </location>
</feature>
<protein>
    <recommendedName>
        <fullName evidence="5">Transmembrane protein 242</fullName>
    </recommendedName>
</protein>
<evidence type="ECO:0000313" key="4">
    <source>
        <dbReference type="Proteomes" id="UP001163846"/>
    </source>
</evidence>
<comment type="caution">
    <text evidence="3">The sequence shown here is derived from an EMBL/GenBank/DDBJ whole genome shotgun (WGS) entry which is preliminary data.</text>
</comment>
<proteinExistence type="predicted"/>
<keyword evidence="2" id="KW-0472">Membrane</keyword>
<organism evidence="3 4">
    <name type="scientific">Lentinula raphanica</name>
    <dbReference type="NCBI Taxonomy" id="153919"/>
    <lineage>
        <taxon>Eukaryota</taxon>
        <taxon>Fungi</taxon>
        <taxon>Dikarya</taxon>
        <taxon>Basidiomycota</taxon>
        <taxon>Agaricomycotina</taxon>
        <taxon>Agaricomycetes</taxon>
        <taxon>Agaricomycetidae</taxon>
        <taxon>Agaricales</taxon>
        <taxon>Marasmiineae</taxon>
        <taxon>Omphalotaceae</taxon>
        <taxon>Lentinula</taxon>
    </lineage>
</organism>
<dbReference type="Proteomes" id="UP001163846">
    <property type="component" value="Unassembled WGS sequence"/>
</dbReference>
<evidence type="ECO:0000313" key="3">
    <source>
        <dbReference type="EMBL" id="KAJ3833166.1"/>
    </source>
</evidence>
<evidence type="ECO:0000256" key="1">
    <source>
        <dbReference type="SAM" id="MobiDB-lite"/>
    </source>
</evidence>
<name>A0AA38NZ45_9AGAR</name>
<dbReference type="AlphaFoldDB" id="A0AA38NZ45"/>
<dbReference type="EMBL" id="MU806757">
    <property type="protein sequence ID" value="KAJ3833166.1"/>
    <property type="molecule type" value="Genomic_DNA"/>
</dbReference>
<evidence type="ECO:0008006" key="5">
    <source>
        <dbReference type="Google" id="ProtNLM"/>
    </source>
</evidence>
<accession>A0AA38NZ45</accession>
<keyword evidence="4" id="KW-1185">Reference proteome</keyword>
<feature type="compositionally biased region" description="Basic residues" evidence="1">
    <location>
        <begin position="53"/>
        <end position="63"/>
    </location>
</feature>